<name>A0ABM1B0S3_LIMPO</name>
<feature type="region of interest" description="Disordered" evidence="1">
    <location>
        <begin position="1"/>
        <end position="46"/>
    </location>
</feature>
<reference evidence="4" key="1">
    <citation type="submission" date="2025-08" db="UniProtKB">
        <authorList>
            <consortium name="RefSeq"/>
        </authorList>
    </citation>
    <scope>IDENTIFICATION</scope>
    <source>
        <tissue evidence="4">Muscle</tissue>
    </source>
</reference>
<dbReference type="CDD" id="cd21134">
    <property type="entry name" value="YTH"/>
    <property type="match status" value="1"/>
</dbReference>
<keyword evidence="3" id="KW-1185">Reference proteome</keyword>
<dbReference type="GeneID" id="106457562"/>
<feature type="domain" description="YTH" evidence="2">
    <location>
        <begin position="376"/>
        <end position="510"/>
    </location>
</feature>
<gene>
    <name evidence="4" type="primary">LOC106457562</name>
</gene>
<dbReference type="PANTHER" id="PTHR12357">
    <property type="entry name" value="YTH YT521-B HOMOLOGY DOMAIN-CONTAINING"/>
    <property type="match status" value="1"/>
</dbReference>
<evidence type="ECO:0000313" key="3">
    <source>
        <dbReference type="Proteomes" id="UP000694941"/>
    </source>
</evidence>
<dbReference type="InterPro" id="IPR045168">
    <property type="entry name" value="YTH_prot"/>
</dbReference>
<evidence type="ECO:0000259" key="2">
    <source>
        <dbReference type="PROSITE" id="PS50882"/>
    </source>
</evidence>
<protein>
    <submittedName>
        <fullName evidence="4">YTH domain-containing family protein 3-like isoform X1</fullName>
    </submittedName>
</protein>
<feature type="region of interest" description="Disordered" evidence="1">
    <location>
        <begin position="529"/>
        <end position="549"/>
    </location>
</feature>
<dbReference type="InterPro" id="IPR007275">
    <property type="entry name" value="YTH_domain"/>
</dbReference>
<proteinExistence type="predicted"/>
<dbReference type="Gene3D" id="3.10.590.10">
    <property type="entry name" value="ph1033 like domains"/>
    <property type="match status" value="1"/>
</dbReference>
<dbReference type="PROSITE" id="PS50882">
    <property type="entry name" value="YTH"/>
    <property type="match status" value="1"/>
</dbReference>
<dbReference type="RefSeq" id="XP_013772448.1">
    <property type="nucleotide sequence ID" value="XM_013916994.2"/>
</dbReference>
<dbReference type="Proteomes" id="UP000694941">
    <property type="component" value="Unplaced"/>
</dbReference>
<feature type="compositionally biased region" description="Polar residues" evidence="1">
    <location>
        <begin position="1"/>
        <end position="20"/>
    </location>
</feature>
<organism evidence="3 4">
    <name type="scientific">Limulus polyphemus</name>
    <name type="common">Atlantic horseshoe crab</name>
    <dbReference type="NCBI Taxonomy" id="6850"/>
    <lineage>
        <taxon>Eukaryota</taxon>
        <taxon>Metazoa</taxon>
        <taxon>Ecdysozoa</taxon>
        <taxon>Arthropoda</taxon>
        <taxon>Chelicerata</taxon>
        <taxon>Merostomata</taxon>
        <taxon>Xiphosura</taxon>
        <taxon>Limulidae</taxon>
        <taxon>Limulus</taxon>
    </lineage>
</organism>
<dbReference type="Pfam" id="PF04146">
    <property type="entry name" value="YTH"/>
    <property type="match status" value="1"/>
</dbReference>
<evidence type="ECO:0000313" key="4">
    <source>
        <dbReference type="RefSeq" id="XP_013772448.1"/>
    </source>
</evidence>
<evidence type="ECO:0000256" key="1">
    <source>
        <dbReference type="SAM" id="MobiDB-lite"/>
    </source>
</evidence>
<accession>A0ABM1B0S3</accession>
<sequence>MSTSVDQHMKAQGSSVSNGPKDTIKDEDFDSWRNQPQQAYNAPMPSTSMGDPYMPSYYPSMSFPYLNQGLGDGAWSNGGDPMTFLGGYGGQIGGGDQHSHYMDGMFGQSSFTGYSQGFNFFHGGSGDYSAWGNSGMGGRKPGPAGHGYHDDYYRDTYEQVVDRGVLKHVEQGMGGLSLSDHKTEMQFSKDGYHKSGVAPGPGPLMTDHQLAKKFIASPVEHLSMVGPGPGVPGQPVGSKKMTWASIASQPAKPQQRCKPKCIPPAPMLQGKHNTSSMDIGTWESKNGNGPIIGEKMGPPLPPSQTRSAPWGNPRVGRNNGPSGHGYMTPPQQTQQILAQNQLSVGGDGFPTHPVLDKLCMENSYNPKDFDMNPKNARFFIIKSYSEDDIHRSIKYSIWCSTEHGNKRLDAAFHEREGKGPIFLFFSVNGSGHFCGMAQMVSQVDYGASSGVWAQDKWKGQFKVKWIYVKDVPNSQLRHIKLENNENKPVTNSRDTQEVPTEKGKQVLKIMHNFRHSTSIFDDFLHYEKRQEEDEQRRTQPRGNRGQPEH</sequence>
<feature type="compositionally biased region" description="Polar residues" evidence="1">
    <location>
        <begin position="32"/>
        <end position="46"/>
    </location>
</feature>
<dbReference type="PANTHER" id="PTHR12357:SF89">
    <property type="entry name" value="YTH DOMAIN-CONTAINING FAMILY PROTEIN"/>
    <property type="match status" value="1"/>
</dbReference>